<evidence type="ECO:0000256" key="2">
    <source>
        <dbReference type="ARBA" id="ARBA00023002"/>
    </source>
</evidence>
<dbReference type="eggNOG" id="COG0604">
    <property type="taxonomic scope" value="Bacteria"/>
</dbReference>
<feature type="domain" description="Enoyl reductase (ER)" evidence="3">
    <location>
        <begin position="5"/>
        <end position="307"/>
    </location>
</feature>
<dbReference type="Proteomes" id="UP000000771">
    <property type="component" value="Chromosome"/>
</dbReference>
<proteinExistence type="predicted"/>
<dbReference type="EMBL" id="CP001631">
    <property type="protein sequence ID" value="ACU54701.1"/>
    <property type="molecule type" value="Genomic_DNA"/>
</dbReference>
<dbReference type="Pfam" id="PF00107">
    <property type="entry name" value="ADH_zinc_N"/>
    <property type="match status" value="1"/>
</dbReference>
<organism evidence="4 5">
    <name type="scientific">Acidimicrobium ferrooxidans (strain DSM 10331 / JCM 15462 / NBRC 103882 / ICP)</name>
    <dbReference type="NCBI Taxonomy" id="525909"/>
    <lineage>
        <taxon>Bacteria</taxon>
        <taxon>Bacillati</taxon>
        <taxon>Actinomycetota</taxon>
        <taxon>Acidimicrobiia</taxon>
        <taxon>Acidimicrobiales</taxon>
        <taxon>Acidimicrobiaceae</taxon>
        <taxon>Acidimicrobium</taxon>
    </lineage>
</organism>
<dbReference type="SUPFAM" id="SSF51735">
    <property type="entry name" value="NAD(P)-binding Rossmann-fold domains"/>
    <property type="match status" value="1"/>
</dbReference>
<evidence type="ECO:0000256" key="1">
    <source>
        <dbReference type="ARBA" id="ARBA00022857"/>
    </source>
</evidence>
<reference evidence="4 5" key="1">
    <citation type="journal article" date="2009" name="Stand. Genomic Sci.">
        <title>Complete genome sequence of Acidimicrobium ferrooxidans type strain (ICP).</title>
        <authorList>
            <person name="Clum A."/>
            <person name="Nolan M."/>
            <person name="Lang E."/>
            <person name="Glavina Del Rio T."/>
            <person name="Tice H."/>
            <person name="Copeland A."/>
            <person name="Cheng J.F."/>
            <person name="Lucas S."/>
            <person name="Chen F."/>
            <person name="Bruce D."/>
            <person name="Goodwin L."/>
            <person name="Pitluck S."/>
            <person name="Ivanova N."/>
            <person name="Mavrommatis K."/>
            <person name="Mikhailova N."/>
            <person name="Pati A."/>
            <person name="Chen A."/>
            <person name="Palaniappan K."/>
            <person name="Goker M."/>
            <person name="Spring S."/>
            <person name="Land M."/>
            <person name="Hauser L."/>
            <person name="Chang Y.J."/>
            <person name="Jeffries C.C."/>
            <person name="Chain P."/>
            <person name="Bristow J."/>
            <person name="Eisen J.A."/>
            <person name="Markowitz V."/>
            <person name="Hugenholtz P."/>
            <person name="Kyrpides N.C."/>
            <person name="Klenk H.P."/>
            <person name="Lapidus A."/>
        </authorList>
    </citation>
    <scope>NUCLEOTIDE SEQUENCE [LARGE SCALE GENOMIC DNA]</scope>
    <source>
        <strain evidence="5">DSM 10331 / JCM 15462 / NBRC 103882 / ICP</strain>
    </source>
</reference>
<dbReference type="SMART" id="SM00829">
    <property type="entry name" value="PKS_ER"/>
    <property type="match status" value="1"/>
</dbReference>
<name>C7M153_ACIFD</name>
<dbReference type="InterPro" id="IPR020843">
    <property type="entry name" value="ER"/>
</dbReference>
<dbReference type="KEGG" id="afo:Afer_1787"/>
<accession>C7M153</accession>
<keyword evidence="1" id="KW-0521">NADP</keyword>
<dbReference type="InterPro" id="IPR011032">
    <property type="entry name" value="GroES-like_sf"/>
</dbReference>
<dbReference type="GO" id="GO:0016651">
    <property type="term" value="F:oxidoreductase activity, acting on NAD(P)H"/>
    <property type="evidence" value="ECO:0007669"/>
    <property type="project" value="TreeGrafter"/>
</dbReference>
<dbReference type="AlphaFoldDB" id="C7M153"/>
<dbReference type="PANTHER" id="PTHR48106:SF8">
    <property type="entry name" value="OS02G0805600 PROTEIN"/>
    <property type="match status" value="1"/>
</dbReference>
<dbReference type="Gene3D" id="3.90.180.10">
    <property type="entry name" value="Medium-chain alcohol dehydrogenases, catalytic domain"/>
    <property type="match status" value="1"/>
</dbReference>
<dbReference type="STRING" id="525909.Afer_1787"/>
<gene>
    <name evidence="4" type="ordered locus">Afer_1787</name>
</gene>
<protein>
    <submittedName>
        <fullName evidence="4">Alcohol dehydrogenase GroES domain protein</fullName>
    </submittedName>
</protein>
<evidence type="ECO:0000313" key="4">
    <source>
        <dbReference type="EMBL" id="ACU54701.1"/>
    </source>
</evidence>
<dbReference type="InterPro" id="IPR013149">
    <property type="entry name" value="ADH-like_C"/>
</dbReference>
<dbReference type="InterPro" id="IPR036291">
    <property type="entry name" value="NAD(P)-bd_dom_sf"/>
</dbReference>
<dbReference type="Gene3D" id="3.40.50.720">
    <property type="entry name" value="NAD(P)-binding Rossmann-like Domain"/>
    <property type="match status" value="1"/>
</dbReference>
<evidence type="ECO:0000313" key="5">
    <source>
        <dbReference type="Proteomes" id="UP000000771"/>
    </source>
</evidence>
<keyword evidence="5" id="KW-1185">Reference proteome</keyword>
<dbReference type="Pfam" id="PF08240">
    <property type="entry name" value="ADH_N"/>
    <property type="match status" value="1"/>
</dbReference>
<dbReference type="InterPro" id="IPR013154">
    <property type="entry name" value="ADH-like_N"/>
</dbReference>
<keyword evidence="2" id="KW-0560">Oxidoreductase</keyword>
<dbReference type="GO" id="GO:0070402">
    <property type="term" value="F:NADPH binding"/>
    <property type="evidence" value="ECO:0007669"/>
    <property type="project" value="TreeGrafter"/>
</dbReference>
<dbReference type="PANTHER" id="PTHR48106">
    <property type="entry name" value="QUINONE OXIDOREDUCTASE PIG3-RELATED"/>
    <property type="match status" value="1"/>
</dbReference>
<sequence length="312" mass="31739">MIADGAVTVATVADPTVGRHEALVEVTSAGINAADLLQARGLYPPPPGVDPTRLGLEFAGVVAAVGDGTTEVRPGDRVMGITGGGAQAEYVVVDAATLVPVPDELDLERAGGFPEAAFTALDALLIQGQLGLGDRVLVTGALGGVGTIGLQIARLAGARVTALVRDERRASEAYALGAHRALTLDELPGSGPYDVVLELLGAASLTHAISELAVGGRVVVIGVGQGSRVEIDLRTVMGSRAALRGSTLRARPTHEKAALAREVAHRLLPALAEGSLQIPVAATWPLHDAAAAYEAFARPGKLGKLVLAIGDV</sequence>
<evidence type="ECO:0000259" key="3">
    <source>
        <dbReference type="SMART" id="SM00829"/>
    </source>
</evidence>
<dbReference type="HOGENOM" id="CLU_026673_3_4_11"/>
<dbReference type="SUPFAM" id="SSF50129">
    <property type="entry name" value="GroES-like"/>
    <property type="match status" value="1"/>
</dbReference>